<dbReference type="Proteomes" id="UP000885690">
    <property type="component" value="Unassembled WGS sequence"/>
</dbReference>
<dbReference type="InterPro" id="IPR001412">
    <property type="entry name" value="aa-tRNA-synth_I_CS"/>
</dbReference>
<dbReference type="InterPro" id="IPR024109">
    <property type="entry name" value="Trp-tRNA-ligase_bac-type"/>
</dbReference>
<dbReference type="GO" id="GO:0006436">
    <property type="term" value="P:tryptophanyl-tRNA aminoacylation"/>
    <property type="evidence" value="ECO:0007669"/>
    <property type="project" value="UniProtKB-UniRule"/>
</dbReference>
<dbReference type="HAMAP" id="MF_00140_B">
    <property type="entry name" value="Trp_tRNA_synth_B"/>
    <property type="match status" value="1"/>
</dbReference>
<dbReference type="GO" id="GO:0005524">
    <property type="term" value="F:ATP binding"/>
    <property type="evidence" value="ECO:0007669"/>
    <property type="project" value="UniProtKB-UniRule"/>
</dbReference>
<comment type="subcellular location">
    <subcellularLocation>
        <location evidence="8">Cytoplasm</location>
    </subcellularLocation>
</comment>
<comment type="catalytic activity">
    <reaction evidence="7 8">
        <text>tRNA(Trp) + L-tryptophan + ATP = L-tryptophyl-tRNA(Trp) + AMP + diphosphate + H(+)</text>
        <dbReference type="Rhea" id="RHEA:24080"/>
        <dbReference type="Rhea" id="RHEA-COMP:9671"/>
        <dbReference type="Rhea" id="RHEA-COMP:9705"/>
        <dbReference type="ChEBI" id="CHEBI:15378"/>
        <dbReference type="ChEBI" id="CHEBI:30616"/>
        <dbReference type="ChEBI" id="CHEBI:33019"/>
        <dbReference type="ChEBI" id="CHEBI:57912"/>
        <dbReference type="ChEBI" id="CHEBI:78442"/>
        <dbReference type="ChEBI" id="CHEBI:78535"/>
        <dbReference type="ChEBI" id="CHEBI:456215"/>
        <dbReference type="EC" id="6.1.1.2"/>
    </reaction>
</comment>
<dbReference type="EMBL" id="DQWS01000139">
    <property type="protein sequence ID" value="HDD53144.1"/>
    <property type="molecule type" value="Genomic_DNA"/>
</dbReference>
<dbReference type="FunFam" id="3.40.50.620:FF:000094">
    <property type="entry name" value="Tryptophan--tRNA ligase"/>
    <property type="match status" value="1"/>
</dbReference>
<dbReference type="PANTHER" id="PTHR43766">
    <property type="entry name" value="TRYPTOPHAN--TRNA LIGASE, MITOCHONDRIAL"/>
    <property type="match status" value="1"/>
</dbReference>
<keyword evidence="8" id="KW-0963">Cytoplasm</keyword>
<feature type="binding site" evidence="8">
    <location>
        <position position="187"/>
    </location>
    <ligand>
        <name>ATP</name>
        <dbReference type="ChEBI" id="CHEBI:30616"/>
    </ligand>
</feature>
<dbReference type="CDD" id="cd00806">
    <property type="entry name" value="TrpRS_core"/>
    <property type="match status" value="1"/>
</dbReference>
<feature type="binding site" evidence="8">
    <location>
        <begin position="149"/>
        <end position="151"/>
    </location>
    <ligand>
        <name>ATP</name>
        <dbReference type="ChEBI" id="CHEBI:30616"/>
    </ligand>
</feature>
<dbReference type="InterPro" id="IPR002305">
    <property type="entry name" value="aa-tRNA-synth_Ic"/>
</dbReference>
<dbReference type="Pfam" id="PF00579">
    <property type="entry name" value="tRNA-synt_1b"/>
    <property type="match status" value="1"/>
</dbReference>
<evidence type="ECO:0000256" key="7">
    <source>
        <dbReference type="ARBA" id="ARBA00049929"/>
    </source>
</evidence>
<comment type="subunit">
    <text evidence="8">Homodimer.</text>
</comment>
<evidence type="ECO:0000256" key="6">
    <source>
        <dbReference type="ARBA" id="ARBA00023146"/>
    </source>
</evidence>
<dbReference type="Gene3D" id="1.10.240.10">
    <property type="entry name" value="Tyrosyl-Transfer RNA Synthetase"/>
    <property type="match status" value="1"/>
</dbReference>
<evidence type="ECO:0000256" key="1">
    <source>
        <dbReference type="ARBA" id="ARBA00005594"/>
    </source>
</evidence>
<comment type="function">
    <text evidence="8">Catalyzes the attachment of tryptophan to tRNA(Trp).</text>
</comment>
<dbReference type="FunFam" id="1.10.240.10:FF:000005">
    <property type="entry name" value="Tryptophan--tRNA ligase"/>
    <property type="match status" value="1"/>
</dbReference>
<feature type="short sequence motif" description="'KMSKS' region" evidence="8">
    <location>
        <begin position="194"/>
        <end position="198"/>
    </location>
</feature>
<sequence>MERVLSGMRPTGLLHLGNYLGALKNWVDLQDEGYECFYFIADWHALTTEYADPSQVAYYCRETAIDWLAAGLDPDRSVLFLQSQVLEHAELHILLSMITPVSWLERNPTYKEIRQELKDRDLATYGFLGYPVLQAADILIYKAHYVPVGVDQLPHLELTREIARRFNYLYGNLFPEPKPKLTETPKVPGVDGRKMSKSYENAIYLSDSPQVIWDKIRPMVTDTQRKRRTDPGDPERCPVFDLHRAFTPPQEREEVVEKCKTAGFGCIDCKKILYEHLIGVMGPMYEKRKELEAQPSLVDEVVLEGSQRAREAARRTLGEVRGAVKLWRPSTEGGAE</sequence>
<dbReference type="NCBIfam" id="TIGR00233">
    <property type="entry name" value="trpS"/>
    <property type="match status" value="1"/>
</dbReference>
<evidence type="ECO:0000256" key="2">
    <source>
        <dbReference type="ARBA" id="ARBA00022598"/>
    </source>
</evidence>
<feature type="binding site" evidence="8">
    <location>
        <position position="137"/>
    </location>
    <ligand>
        <name>L-tryptophan</name>
        <dbReference type="ChEBI" id="CHEBI:57912"/>
    </ligand>
</feature>
<dbReference type="InterPro" id="IPR014729">
    <property type="entry name" value="Rossmann-like_a/b/a_fold"/>
</dbReference>
<gene>
    <name evidence="8 10" type="primary">trpS</name>
    <name evidence="10" type="ORF">ENF32_03655</name>
</gene>
<feature type="binding site" evidence="8">
    <location>
        <begin position="194"/>
        <end position="198"/>
    </location>
    <ligand>
        <name>ATP</name>
        <dbReference type="ChEBI" id="CHEBI:30616"/>
    </ligand>
</feature>
<reference evidence="10" key="1">
    <citation type="journal article" date="2020" name="mSystems">
        <title>Genome- and Community-Level Interaction Insights into Carbon Utilization and Element Cycling Functions of Hydrothermarchaeota in Hydrothermal Sediment.</title>
        <authorList>
            <person name="Zhou Z."/>
            <person name="Liu Y."/>
            <person name="Xu W."/>
            <person name="Pan J."/>
            <person name="Luo Z.H."/>
            <person name="Li M."/>
        </authorList>
    </citation>
    <scope>NUCLEOTIDE SEQUENCE [LARGE SCALE GENOMIC DNA]</scope>
    <source>
        <strain evidence="10">HyVt-115</strain>
    </source>
</reference>
<protein>
    <recommendedName>
        <fullName evidence="8">Tryptophan--tRNA ligase</fullName>
        <ecNumber evidence="8">6.1.1.2</ecNumber>
    </recommendedName>
    <alternativeName>
        <fullName evidence="8">Tryptophanyl-tRNA synthetase</fullName>
        <shortName evidence="8">TrpRS</shortName>
    </alternativeName>
</protein>
<dbReference type="PRINTS" id="PR01039">
    <property type="entry name" value="TRNASYNTHTRP"/>
</dbReference>
<accession>A0A7C0U6B3</accession>
<dbReference type="GO" id="GO:0004830">
    <property type="term" value="F:tryptophan-tRNA ligase activity"/>
    <property type="evidence" value="ECO:0007669"/>
    <property type="project" value="UniProtKB-UniRule"/>
</dbReference>
<evidence type="ECO:0000256" key="9">
    <source>
        <dbReference type="RuleBase" id="RU363036"/>
    </source>
</evidence>
<dbReference type="InterPro" id="IPR050203">
    <property type="entry name" value="Trp-tRNA_synthetase"/>
</dbReference>
<dbReference type="InterPro" id="IPR002306">
    <property type="entry name" value="Trp-tRNA-ligase"/>
</dbReference>
<feature type="binding site" evidence="8">
    <location>
        <begin position="17"/>
        <end position="18"/>
    </location>
    <ligand>
        <name>ATP</name>
        <dbReference type="ChEBI" id="CHEBI:30616"/>
    </ligand>
</feature>
<comment type="caution">
    <text evidence="10">The sequence shown here is derived from an EMBL/GenBank/DDBJ whole genome shotgun (WGS) entry which is preliminary data.</text>
</comment>
<evidence type="ECO:0000256" key="8">
    <source>
        <dbReference type="HAMAP-Rule" id="MF_00140"/>
    </source>
</evidence>
<evidence type="ECO:0000256" key="4">
    <source>
        <dbReference type="ARBA" id="ARBA00022840"/>
    </source>
</evidence>
<feature type="short sequence motif" description="'HIGH' region" evidence="8">
    <location>
        <begin position="10"/>
        <end position="18"/>
    </location>
</feature>
<dbReference type="Gene3D" id="3.40.50.620">
    <property type="entry name" value="HUPs"/>
    <property type="match status" value="1"/>
</dbReference>
<comment type="similarity">
    <text evidence="1 8 9">Belongs to the class-I aminoacyl-tRNA synthetase family.</text>
</comment>
<evidence type="ECO:0000256" key="3">
    <source>
        <dbReference type="ARBA" id="ARBA00022741"/>
    </source>
</evidence>
<keyword evidence="3 8" id="KW-0547">Nucleotide-binding</keyword>
<keyword evidence="2 8" id="KW-0436">Ligase</keyword>
<dbReference type="SUPFAM" id="SSF52374">
    <property type="entry name" value="Nucleotidylyl transferase"/>
    <property type="match status" value="1"/>
</dbReference>
<organism evidence="10">
    <name type="scientific">Thermosulfidibacter takaii</name>
    <dbReference type="NCBI Taxonomy" id="412593"/>
    <lineage>
        <taxon>Bacteria</taxon>
        <taxon>Pseudomonadati</taxon>
        <taxon>Thermosulfidibacterota</taxon>
        <taxon>Thermosulfidibacteria</taxon>
        <taxon>Thermosulfidibacterales</taxon>
        <taxon>Thermosulfidibacteraceae</taxon>
    </lineage>
</organism>
<evidence type="ECO:0000313" key="10">
    <source>
        <dbReference type="EMBL" id="HDD53144.1"/>
    </source>
</evidence>
<dbReference type="GO" id="GO:0005829">
    <property type="term" value="C:cytosol"/>
    <property type="evidence" value="ECO:0007669"/>
    <property type="project" value="TreeGrafter"/>
</dbReference>
<keyword evidence="5 8" id="KW-0648">Protein biosynthesis</keyword>
<dbReference type="PANTHER" id="PTHR43766:SF1">
    <property type="entry name" value="TRYPTOPHAN--TRNA LIGASE, MITOCHONDRIAL"/>
    <property type="match status" value="1"/>
</dbReference>
<dbReference type="AlphaFoldDB" id="A0A7C0U6B3"/>
<proteinExistence type="inferred from homology"/>
<dbReference type="EC" id="6.1.1.2" evidence="8"/>
<keyword evidence="6 8" id="KW-0030">Aminoacyl-tRNA synthetase</keyword>
<feature type="binding site" evidence="8">
    <location>
        <begin position="9"/>
        <end position="11"/>
    </location>
    <ligand>
        <name>ATP</name>
        <dbReference type="ChEBI" id="CHEBI:30616"/>
    </ligand>
</feature>
<keyword evidence="4 8" id="KW-0067">ATP-binding</keyword>
<dbReference type="PROSITE" id="PS00178">
    <property type="entry name" value="AA_TRNA_LIGASE_I"/>
    <property type="match status" value="1"/>
</dbReference>
<evidence type="ECO:0000256" key="5">
    <source>
        <dbReference type="ARBA" id="ARBA00022917"/>
    </source>
</evidence>
<name>A0A7C0U6B3_9BACT</name>